<sequence>MKVEFTYQYEELVIDMDRLRKGLGYSEEPIPELFIDYLEKVKEDCRELNDICGAFYICQDLQFAANKRSFFAGGTEFKVGRTIAQKLRKADKMAFFVCTAGKTISEKASSLLKGEDPVLGYVYDIMGSAIAEAVADEVQHHIEQQMLPLGAKVTNRYSPGYCHWNVSDQHKLFSLFDENPCGVSLTESALMNPVKSVSGVIGIGRNVEFQDYQCSLCAMKDCVYRSDE</sequence>
<dbReference type="AlphaFoldDB" id="A0A1I2JUD2"/>
<reference evidence="2 3" key="1">
    <citation type="submission" date="2016-10" db="EMBL/GenBank/DDBJ databases">
        <authorList>
            <person name="de Groot N.N."/>
        </authorList>
    </citation>
    <scope>NUCLEOTIDE SEQUENCE [LARGE SCALE GENOMIC DNA]</scope>
    <source>
        <strain evidence="2 3">CGMCC 1.9156</strain>
    </source>
</reference>
<dbReference type="Pfam" id="PF02965">
    <property type="entry name" value="Met_synt_B12"/>
    <property type="match status" value="1"/>
</dbReference>
<dbReference type="Gene3D" id="3.40.109.40">
    <property type="match status" value="1"/>
</dbReference>
<dbReference type="InterPro" id="IPR004223">
    <property type="entry name" value="VitB12-dep_Met_synth_activ_dom"/>
</dbReference>
<organism evidence="2 3">
    <name type="scientific">Sunxiuqinia elliptica</name>
    <dbReference type="NCBI Taxonomy" id="655355"/>
    <lineage>
        <taxon>Bacteria</taxon>
        <taxon>Pseudomonadati</taxon>
        <taxon>Bacteroidota</taxon>
        <taxon>Bacteroidia</taxon>
        <taxon>Marinilabiliales</taxon>
        <taxon>Prolixibacteraceae</taxon>
        <taxon>Sunxiuqinia</taxon>
    </lineage>
</organism>
<dbReference type="InterPro" id="IPR037010">
    <property type="entry name" value="VitB12-dep_Met_synth_activ_sf"/>
</dbReference>
<dbReference type="RefSeq" id="WP_093920878.1">
    <property type="nucleotide sequence ID" value="NZ_FONW01000010.1"/>
</dbReference>
<keyword evidence="3" id="KW-1185">Reference proteome</keyword>
<dbReference type="STRING" id="655355.SAMN05216283_1105"/>
<name>A0A1I2JUD2_9BACT</name>
<protein>
    <submittedName>
        <fullName evidence="2">Vitamin B12 dependent methionine synthase, activation domain</fullName>
    </submittedName>
</protein>
<evidence type="ECO:0000259" key="1">
    <source>
        <dbReference type="Pfam" id="PF02965"/>
    </source>
</evidence>
<dbReference type="GO" id="GO:0008705">
    <property type="term" value="F:methionine synthase activity"/>
    <property type="evidence" value="ECO:0007669"/>
    <property type="project" value="InterPro"/>
</dbReference>
<accession>A0A1I2JUD2</accession>
<evidence type="ECO:0000313" key="3">
    <source>
        <dbReference type="Proteomes" id="UP000198964"/>
    </source>
</evidence>
<proteinExistence type="predicted"/>
<dbReference type="EMBL" id="FONW01000010">
    <property type="protein sequence ID" value="SFF58472.1"/>
    <property type="molecule type" value="Genomic_DNA"/>
</dbReference>
<dbReference type="Proteomes" id="UP000198964">
    <property type="component" value="Unassembled WGS sequence"/>
</dbReference>
<gene>
    <name evidence="2" type="ORF">SAMN05216283_1105</name>
</gene>
<dbReference type="SUPFAM" id="SSF56507">
    <property type="entry name" value="Methionine synthase activation domain-like"/>
    <property type="match status" value="1"/>
</dbReference>
<evidence type="ECO:0000313" key="2">
    <source>
        <dbReference type="EMBL" id="SFF58472.1"/>
    </source>
</evidence>
<feature type="domain" description="AdoMet activation" evidence="1">
    <location>
        <begin position="87"/>
        <end position="205"/>
    </location>
</feature>